<feature type="coiled-coil region" evidence="1">
    <location>
        <begin position="127"/>
        <end position="154"/>
    </location>
</feature>
<accession>A0A0R3W0Q6</accession>
<organism evidence="4">
    <name type="scientific">Taenia asiatica</name>
    <name type="common">Asian tapeworm</name>
    <dbReference type="NCBI Taxonomy" id="60517"/>
    <lineage>
        <taxon>Eukaryota</taxon>
        <taxon>Metazoa</taxon>
        <taxon>Spiralia</taxon>
        <taxon>Lophotrochozoa</taxon>
        <taxon>Platyhelminthes</taxon>
        <taxon>Cestoda</taxon>
        <taxon>Eucestoda</taxon>
        <taxon>Cyclophyllidea</taxon>
        <taxon>Taeniidae</taxon>
        <taxon>Taenia</taxon>
    </lineage>
</organism>
<dbReference type="OrthoDB" id="6258055at2759"/>
<keyword evidence="1" id="KW-0175">Coiled coil</keyword>
<dbReference type="AlphaFoldDB" id="A0A0R3W0Q6"/>
<gene>
    <name evidence="2" type="ORF">TASK_LOCUS3258</name>
</gene>
<dbReference type="WBParaSite" id="TASK_0000325701-mRNA-1">
    <property type="protein sequence ID" value="TASK_0000325701-mRNA-1"/>
    <property type="gene ID" value="TASK_0000325701"/>
</dbReference>
<reference evidence="4" key="1">
    <citation type="submission" date="2017-02" db="UniProtKB">
        <authorList>
            <consortium name="WormBaseParasite"/>
        </authorList>
    </citation>
    <scope>IDENTIFICATION</scope>
</reference>
<sequence length="303" mass="33860">MDENAKSQACIQSVNKCHNLVDVCLGPIDSSSSGVLFHTEKLLKITQQLQAIYDPIMQLRIVNTSINAITIEKIQSVVEDCELLGGGVDKSTDLLEQTNQDVHSYVSAVKRRPIDASFIGSELEDVVNSLRSNLDKARDYMERIEEVAKLVESQVCMPYKKQIWNTSDVKESVGDHLRNGDRAWGDDPSCQCKVEALRDISSAYQAAQYPSRKYFNVLLHGSGYEPDLPEGPLLVVELKSVPRIHQTPTPAAALDQQTYVPQSNKMDQTVVSTQWLEWSTESTSGLERLSSFILFSWGLTFSM</sequence>
<protein>
    <submittedName>
        <fullName evidence="4">Helo_like_N domain-containing protein</fullName>
    </submittedName>
</protein>
<evidence type="ECO:0000313" key="4">
    <source>
        <dbReference type="WBParaSite" id="TASK_0000325701-mRNA-1"/>
    </source>
</evidence>
<reference evidence="2 3" key="2">
    <citation type="submission" date="2018-11" db="EMBL/GenBank/DDBJ databases">
        <authorList>
            <consortium name="Pathogen Informatics"/>
        </authorList>
    </citation>
    <scope>NUCLEOTIDE SEQUENCE [LARGE SCALE GENOMIC DNA]</scope>
</reference>
<evidence type="ECO:0000313" key="3">
    <source>
        <dbReference type="Proteomes" id="UP000282613"/>
    </source>
</evidence>
<dbReference type="Proteomes" id="UP000282613">
    <property type="component" value="Unassembled WGS sequence"/>
</dbReference>
<evidence type="ECO:0000256" key="1">
    <source>
        <dbReference type="SAM" id="Coils"/>
    </source>
</evidence>
<proteinExistence type="predicted"/>
<evidence type="ECO:0000313" key="2">
    <source>
        <dbReference type="EMBL" id="VDK31509.1"/>
    </source>
</evidence>
<name>A0A0R3W0Q6_TAEAS</name>
<dbReference type="EMBL" id="UYRS01018292">
    <property type="protein sequence ID" value="VDK31509.1"/>
    <property type="molecule type" value="Genomic_DNA"/>
</dbReference>
<keyword evidence="3" id="KW-1185">Reference proteome</keyword>